<dbReference type="Proteomes" id="UP000176445">
    <property type="component" value="Unassembled WGS sequence"/>
</dbReference>
<dbReference type="AlphaFoldDB" id="A0A1F6CSD0"/>
<sequence length="171" mass="17951">MLVVALCAWGLVGFFAWNIGVDESQRLVGAQDAQRATIAGASSARTHALALETAEEGTALKGLLNVDIVSTSNMIEAVGKAAGVSVKLGDALPENLPVSDGIPLKAIGFVVAVDGRFPALMRAARLFETLPIPSTVTRLDIEHAPRGAGKTSDIWHMNVYIRVLTTSDISS</sequence>
<dbReference type="EMBL" id="MFKW01000005">
    <property type="protein sequence ID" value="OGG52054.1"/>
    <property type="molecule type" value="Genomic_DNA"/>
</dbReference>
<accession>A0A1F6CSD0</accession>
<gene>
    <name evidence="1" type="ORF">A2704_06175</name>
</gene>
<comment type="caution">
    <text evidence="1">The sequence shown here is derived from an EMBL/GenBank/DDBJ whole genome shotgun (WGS) entry which is preliminary data.</text>
</comment>
<protein>
    <submittedName>
        <fullName evidence="1">Uncharacterized protein</fullName>
    </submittedName>
</protein>
<reference evidence="1 2" key="1">
    <citation type="journal article" date="2016" name="Nat. Commun.">
        <title>Thousands of microbial genomes shed light on interconnected biogeochemical processes in an aquifer system.</title>
        <authorList>
            <person name="Anantharaman K."/>
            <person name="Brown C.T."/>
            <person name="Hug L.A."/>
            <person name="Sharon I."/>
            <person name="Castelle C.J."/>
            <person name="Probst A.J."/>
            <person name="Thomas B.C."/>
            <person name="Singh A."/>
            <person name="Wilkins M.J."/>
            <person name="Karaoz U."/>
            <person name="Brodie E.L."/>
            <person name="Williams K.H."/>
            <person name="Hubbard S.S."/>
            <person name="Banfield J.F."/>
        </authorList>
    </citation>
    <scope>NUCLEOTIDE SEQUENCE [LARGE SCALE GENOMIC DNA]</scope>
</reference>
<name>A0A1F6CSD0_9BACT</name>
<evidence type="ECO:0000313" key="1">
    <source>
        <dbReference type="EMBL" id="OGG52054.1"/>
    </source>
</evidence>
<proteinExistence type="predicted"/>
<evidence type="ECO:0000313" key="2">
    <source>
        <dbReference type="Proteomes" id="UP000176445"/>
    </source>
</evidence>
<organism evidence="1 2">
    <name type="scientific">Candidatus Kaiserbacteria bacterium RIFCSPHIGHO2_01_FULL_54_36b</name>
    <dbReference type="NCBI Taxonomy" id="1798483"/>
    <lineage>
        <taxon>Bacteria</taxon>
        <taxon>Candidatus Kaiseribacteriota</taxon>
    </lineage>
</organism>